<name>A0A067LT77_BOTB1</name>
<evidence type="ECO:0000313" key="3">
    <source>
        <dbReference type="Proteomes" id="UP000027195"/>
    </source>
</evidence>
<feature type="region of interest" description="Disordered" evidence="1">
    <location>
        <begin position="113"/>
        <end position="238"/>
    </location>
</feature>
<accession>A0A067LT77</accession>
<protein>
    <submittedName>
        <fullName evidence="2">Uncharacterized protein</fullName>
    </submittedName>
</protein>
<dbReference type="EMBL" id="KL198145">
    <property type="protein sequence ID" value="KDQ06269.1"/>
    <property type="molecule type" value="Genomic_DNA"/>
</dbReference>
<dbReference type="HOGENOM" id="CLU_1165664_0_0_1"/>
<organism evidence="2 3">
    <name type="scientific">Botryobasidium botryosum (strain FD-172 SS1)</name>
    <dbReference type="NCBI Taxonomy" id="930990"/>
    <lineage>
        <taxon>Eukaryota</taxon>
        <taxon>Fungi</taxon>
        <taxon>Dikarya</taxon>
        <taxon>Basidiomycota</taxon>
        <taxon>Agaricomycotina</taxon>
        <taxon>Agaricomycetes</taxon>
        <taxon>Cantharellales</taxon>
        <taxon>Botryobasidiaceae</taxon>
        <taxon>Botryobasidium</taxon>
    </lineage>
</organism>
<evidence type="ECO:0000256" key="1">
    <source>
        <dbReference type="SAM" id="MobiDB-lite"/>
    </source>
</evidence>
<dbReference type="Proteomes" id="UP000027195">
    <property type="component" value="Unassembled WGS sequence"/>
</dbReference>
<keyword evidence="3" id="KW-1185">Reference proteome</keyword>
<evidence type="ECO:0000313" key="2">
    <source>
        <dbReference type="EMBL" id="KDQ06269.1"/>
    </source>
</evidence>
<dbReference type="InParanoid" id="A0A067LT77"/>
<dbReference type="AlphaFoldDB" id="A0A067LT77"/>
<sequence>MRTYHADPPARADPEGSPILRTLCNWAAALAATALIRFGAWGFPLPEEARQFTAIGTHYADVPNPFDPASTDEATLDADLTAPHLFCHINFASFKVFAENLINTYADWNMEINSPSQPEPNARYPDQEGKDLDVGTLSDSMSIQGDVLPPLSPKTPRASALDTDLQEPPLGPTTSPEVPEKPAPKRNKPSTPTRISAGSRRNVIASQVAKESEDQATARRESKAKMVKLSHQDLFGDA</sequence>
<gene>
    <name evidence="2" type="ORF">BOTBODRAFT_181767</name>
</gene>
<proteinExistence type="predicted"/>
<reference evidence="3" key="1">
    <citation type="journal article" date="2014" name="Proc. Natl. Acad. Sci. U.S.A.">
        <title>Extensive sampling of basidiomycete genomes demonstrates inadequacy of the white-rot/brown-rot paradigm for wood decay fungi.</title>
        <authorList>
            <person name="Riley R."/>
            <person name="Salamov A.A."/>
            <person name="Brown D.W."/>
            <person name="Nagy L.G."/>
            <person name="Floudas D."/>
            <person name="Held B.W."/>
            <person name="Levasseur A."/>
            <person name="Lombard V."/>
            <person name="Morin E."/>
            <person name="Otillar R."/>
            <person name="Lindquist E.A."/>
            <person name="Sun H."/>
            <person name="LaButti K.M."/>
            <person name="Schmutz J."/>
            <person name="Jabbour D."/>
            <person name="Luo H."/>
            <person name="Baker S.E."/>
            <person name="Pisabarro A.G."/>
            <person name="Walton J.D."/>
            <person name="Blanchette R.A."/>
            <person name="Henrissat B."/>
            <person name="Martin F."/>
            <person name="Cullen D."/>
            <person name="Hibbett D.S."/>
            <person name="Grigoriev I.V."/>
        </authorList>
    </citation>
    <scope>NUCLEOTIDE SEQUENCE [LARGE SCALE GENOMIC DNA]</scope>
    <source>
        <strain evidence="3">FD-172 SS1</strain>
    </source>
</reference>
<feature type="compositionally biased region" description="Basic and acidic residues" evidence="1">
    <location>
        <begin position="210"/>
        <end position="224"/>
    </location>
</feature>